<dbReference type="PANTHER" id="PTHR46103">
    <property type="entry name" value="RRNA METHYLTRANSFERASE 1, MITOCHONDRIAL"/>
    <property type="match status" value="1"/>
</dbReference>
<evidence type="ECO:0000256" key="3">
    <source>
        <dbReference type="ARBA" id="ARBA00022603"/>
    </source>
</evidence>
<comment type="caution">
    <text evidence="7">The sequence shown here is derived from an EMBL/GenBank/DDBJ whole genome shotgun (WGS) entry which is preliminary data.</text>
</comment>
<keyword evidence="8" id="KW-1185">Reference proteome</keyword>
<evidence type="ECO:0000256" key="4">
    <source>
        <dbReference type="ARBA" id="ARBA00022679"/>
    </source>
</evidence>
<name>A0AAD5XDU4_9FUNG</name>
<dbReference type="GO" id="GO:0016435">
    <property type="term" value="F:rRNA (guanine) methyltransferase activity"/>
    <property type="evidence" value="ECO:0007669"/>
    <property type="project" value="TreeGrafter"/>
</dbReference>
<sequence>MSKAAKEFLFGASPVLAALRANRRRLIKLHVLHQQEQSSESSNTNSRKSEAIRLATALNLKIGNSKSAVSLANLALAPHDSFVHNGLVLECGLLPIQSIRGLTFPEIISPLLLSYSAIVTDKEHINFDFTPSSPRQPHSPEISENILQTHRPPLWLALDNLTDPQNLGAIIRTCRFFSVDGIVATSSSPITTASCSKASAGAVESFETLYTTRSLPAFLAESRANGWSVYGTDLAAQQRRGAVVMNCWDRRRVQEVHENGVRKPVLLVMGSEGSGIGKAVSNQCDAHLVIPSGFGANADGGVDNDGGLDSLNVSVATGILISSLQRDYL</sequence>
<keyword evidence="4" id="KW-0808">Transferase</keyword>
<dbReference type="InterPro" id="IPR001537">
    <property type="entry name" value="SpoU_MeTrfase"/>
</dbReference>
<evidence type="ECO:0000256" key="5">
    <source>
        <dbReference type="ARBA" id="ARBA00022691"/>
    </source>
</evidence>
<organism evidence="7 8">
    <name type="scientific">Physocladia obscura</name>
    <dbReference type="NCBI Taxonomy" id="109957"/>
    <lineage>
        <taxon>Eukaryota</taxon>
        <taxon>Fungi</taxon>
        <taxon>Fungi incertae sedis</taxon>
        <taxon>Chytridiomycota</taxon>
        <taxon>Chytridiomycota incertae sedis</taxon>
        <taxon>Chytridiomycetes</taxon>
        <taxon>Chytridiales</taxon>
        <taxon>Chytriomycetaceae</taxon>
        <taxon>Physocladia</taxon>
    </lineage>
</organism>
<accession>A0AAD5XDU4</accession>
<evidence type="ECO:0000313" key="7">
    <source>
        <dbReference type="EMBL" id="KAJ3101723.1"/>
    </source>
</evidence>
<dbReference type="EMBL" id="JADGJH010002208">
    <property type="protein sequence ID" value="KAJ3101723.1"/>
    <property type="molecule type" value="Genomic_DNA"/>
</dbReference>
<dbReference type="SUPFAM" id="SSF75217">
    <property type="entry name" value="alpha/beta knot"/>
    <property type="match status" value="1"/>
</dbReference>
<dbReference type="InterPro" id="IPR047182">
    <property type="entry name" value="MRM1"/>
</dbReference>
<protein>
    <recommendedName>
        <fullName evidence="6">tRNA/rRNA methyltransferase SpoU type domain-containing protein</fullName>
    </recommendedName>
</protein>
<reference evidence="7" key="1">
    <citation type="submission" date="2020-05" db="EMBL/GenBank/DDBJ databases">
        <title>Phylogenomic resolution of chytrid fungi.</title>
        <authorList>
            <person name="Stajich J.E."/>
            <person name="Amses K."/>
            <person name="Simmons R."/>
            <person name="Seto K."/>
            <person name="Myers J."/>
            <person name="Bonds A."/>
            <person name="Quandt C.A."/>
            <person name="Barry K."/>
            <person name="Liu P."/>
            <person name="Grigoriev I."/>
            <person name="Longcore J.E."/>
            <person name="James T.Y."/>
        </authorList>
    </citation>
    <scope>NUCLEOTIDE SEQUENCE</scope>
    <source>
        <strain evidence="7">JEL0513</strain>
    </source>
</reference>
<dbReference type="AlphaFoldDB" id="A0AAD5XDU4"/>
<dbReference type="Gene3D" id="3.30.1330.30">
    <property type="match status" value="1"/>
</dbReference>
<feature type="domain" description="tRNA/rRNA methyltransferase SpoU type" evidence="6">
    <location>
        <begin position="154"/>
        <end position="321"/>
    </location>
</feature>
<dbReference type="Pfam" id="PF00588">
    <property type="entry name" value="SpoU_methylase"/>
    <property type="match status" value="1"/>
</dbReference>
<comment type="similarity">
    <text evidence="1">Belongs to the class IV-like SAM-binding methyltransferase superfamily. RNA methyltransferase TrmH family.</text>
</comment>
<dbReference type="GO" id="GO:0003723">
    <property type="term" value="F:RNA binding"/>
    <property type="evidence" value="ECO:0007669"/>
    <property type="project" value="InterPro"/>
</dbReference>
<dbReference type="InterPro" id="IPR029026">
    <property type="entry name" value="tRNA_m1G_MTases_N"/>
</dbReference>
<keyword evidence="5" id="KW-0949">S-adenosyl-L-methionine</keyword>
<proteinExistence type="inferred from homology"/>
<dbReference type="InterPro" id="IPR029064">
    <property type="entry name" value="Ribosomal_eL30-like_sf"/>
</dbReference>
<dbReference type="CDD" id="cd18105">
    <property type="entry name" value="SpoU-like_MRM1"/>
    <property type="match status" value="1"/>
</dbReference>
<evidence type="ECO:0000256" key="2">
    <source>
        <dbReference type="ARBA" id="ARBA00022552"/>
    </source>
</evidence>
<keyword evidence="2" id="KW-0698">rRNA processing</keyword>
<evidence type="ECO:0000313" key="8">
    <source>
        <dbReference type="Proteomes" id="UP001211907"/>
    </source>
</evidence>
<dbReference type="InterPro" id="IPR047261">
    <property type="entry name" value="MRM1_MeTrfase_dom"/>
</dbReference>
<dbReference type="Proteomes" id="UP001211907">
    <property type="component" value="Unassembled WGS sequence"/>
</dbReference>
<dbReference type="GO" id="GO:0005739">
    <property type="term" value="C:mitochondrion"/>
    <property type="evidence" value="ECO:0007669"/>
    <property type="project" value="TreeGrafter"/>
</dbReference>
<dbReference type="PANTHER" id="PTHR46103:SF1">
    <property type="entry name" value="RRNA METHYLTRANSFERASE 1, MITOCHONDRIAL"/>
    <property type="match status" value="1"/>
</dbReference>
<dbReference type="InterPro" id="IPR029028">
    <property type="entry name" value="Alpha/beta_knot_MTases"/>
</dbReference>
<dbReference type="Gene3D" id="3.40.1280.10">
    <property type="match status" value="1"/>
</dbReference>
<gene>
    <name evidence="7" type="ORF">HK100_004492</name>
</gene>
<evidence type="ECO:0000256" key="1">
    <source>
        <dbReference type="ARBA" id="ARBA00007228"/>
    </source>
</evidence>
<keyword evidence="3" id="KW-0489">Methyltransferase</keyword>
<evidence type="ECO:0000259" key="6">
    <source>
        <dbReference type="Pfam" id="PF00588"/>
    </source>
</evidence>